<dbReference type="PROSITE" id="PS01247">
    <property type="entry name" value="IUNH"/>
    <property type="match status" value="1"/>
</dbReference>
<dbReference type="PANTHER" id="PTHR12304:SF4">
    <property type="entry name" value="URIDINE NUCLEOSIDASE"/>
    <property type="match status" value="1"/>
</dbReference>
<evidence type="ECO:0000259" key="3">
    <source>
        <dbReference type="Pfam" id="PF01156"/>
    </source>
</evidence>
<dbReference type="RefSeq" id="WP_084051388.1">
    <property type="nucleotide sequence ID" value="NZ_FWWU01000011.1"/>
</dbReference>
<keyword evidence="1" id="KW-0378">Hydrolase</keyword>
<dbReference type="STRING" id="695939.SAMN00790413_06068"/>
<dbReference type="GO" id="GO:0005829">
    <property type="term" value="C:cytosol"/>
    <property type="evidence" value="ECO:0007669"/>
    <property type="project" value="TreeGrafter"/>
</dbReference>
<dbReference type="InterPro" id="IPR023186">
    <property type="entry name" value="IUNH"/>
</dbReference>
<sequence>MRKFIIDTDTGSDDAVALVMALQHETVEVLALTIVAGNVPMKQGAQNALYTVELCGRTTPVYEGLAAPILRPLQTAQFVHGEDGMGDIGLPLSGRVPATGHAVDVLVDTIHRFPGEITLVTLGPLSNIAAALLRDPSISSKLQACYVMGGVGQGPGNITPVGEYNIWADPEAADIVFSAGLPLTMIGWDVSWKYATFAPHDVQRLRGLGTPLAQFCVDIQAVLEAWAKENTSIPGFDLPDPIAMAVALDEQVATTVRELYVKVETHSELCRGQTVVDHLRSTQQPPNTRVVLEADRDRFIDMLHRAVAVSPRLA</sequence>
<dbReference type="GO" id="GO:0045437">
    <property type="term" value="F:uridine nucleosidase activity"/>
    <property type="evidence" value="ECO:0007669"/>
    <property type="project" value="UniProtKB-ARBA"/>
</dbReference>
<gene>
    <name evidence="4" type="ORF">SAMN00790413_06068</name>
</gene>
<dbReference type="AlphaFoldDB" id="A0A1W1VWE9"/>
<dbReference type="OrthoDB" id="9797882at2"/>
<dbReference type="PANTHER" id="PTHR12304">
    <property type="entry name" value="INOSINE-URIDINE PREFERRING NUCLEOSIDE HYDROLASE"/>
    <property type="match status" value="1"/>
</dbReference>
<reference evidence="4 5" key="1">
    <citation type="submission" date="2017-04" db="EMBL/GenBank/DDBJ databases">
        <authorList>
            <person name="Afonso C.L."/>
            <person name="Miller P.J."/>
            <person name="Scott M.A."/>
            <person name="Spackman E."/>
            <person name="Goraichik I."/>
            <person name="Dimitrov K.M."/>
            <person name="Suarez D.L."/>
            <person name="Swayne D.E."/>
        </authorList>
    </citation>
    <scope>NUCLEOTIDE SEQUENCE [LARGE SCALE GENOMIC DNA]</scope>
    <source>
        <strain evidence="4 5">KR-140</strain>
    </source>
</reference>
<dbReference type="Pfam" id="PF01156">
    <property type="entry name" value="IU_nuc_hydro"/>
    <property type="match status" value="1"/>
</dbReference>
<dbReference type="InterPro" id="IPR036452">
    <property type="entry name" value="Ribo_hydro-like"/>
</dbReference>
<dbReference type="InterPro" id="IPR015910">
    <property type="entry name" value="I/U_nuclsd_hydro_CS"/>
</dbReference>
<dbReference type="Proteomes" id="UP000192582">
    <property type="component" value="Unassembled WGS sequence"/>
</dbReference>
<keyword evidence="5" id="KW-1185">Reference proteome</keyword>
<dbReference type="CDD" id="cd02649">
    <property type="entry name" value="nuc_hydro_CeIAG"/>
    <property type="match status" value="1"/>
</dbReference>
<feature type="domain" description="Inosine/uridine-preferring nucleoside hydrolase" evidence="3">
    <location>
        <begin position="5"/>
        <end position="301"/>
    </location>
</feature>
<proteinExistence type="predicted"/>
<evidence type="ECO:0000313" key="5">
    <source>
        <dbReference type="Proteomes" id="UP000192582"/>
    </source>
</evidence>
<evidence type="ECO:0000313" key="4">
    <source>
        <dbReference type="EMBL" id="SMB97580.1"/>
    </source>
</evidence>
<dbReference type="InterPro" id="IPR001910">
    <property type="entry name" value="Inosine/uridine_hydrolase_dom"/>
</dbReference>
<evidence type="ECO:0000256" key="2">
    <source>
        <dbReference type="ARBA" id="ARBA00023295"/>
    </source>
</evidence>
<keyword evidence="2" id="KW-0326">Glycosidase</keyword>
<protein>
    <submittedName>
        <fullName evidence="4">Purine nucleosidase</fullName>
    </submittedName>
</protein>
<dbReference type="GO" id="GO:0006152">
    <property type="term" value="P:purine nucleoside catabolic process"/>
    <property type="evidence" value="ECO:0007669"/>
    <property type="project" value="TreeGrafter"/>
</dbReference>
<name>A0A1W1VWE9_9DEIO</name>
<dbReference type="SUPFAM" id="SSF53590">
    <property type="entry name" value="Nucleoside hydrolase"/>
    <property type="match status" value="1"/>
</dbReference>
<dbReference type="EMBL" id="FWWU01000011">
    <property type="protein sequence ID" value="SMB97580.1"/>
    <property type="molecule type" value="Genomic_DNA"/>
</dbReference>
<evidence type="ECO:0000256" key="1">
    <source>
        <dbReference type="ARBA" id="ARBA00022801"/>
    </source>
</evidence>
<accession>A0A1W1VWE9</accession>
<organism evidence="4 5">
    <name type="scientific">Deinococcus hopiensis KR-140</name>
    <dbReference type="NCBI Taxonomy" id="695939"/>
    <lineage>
        <taxon>Bacteria</taxon>
        <taxon>Thermotogati</taxon>
        <taxon>Deinococcota</taxon>
        <taxon>Deinococci</taxon>
        <taxon>Deinococcales</taxon>
        <taxon>Deinococcaceae</taxon>
        <taxon>Deinococcus</taxon>
    </lineage>
</organism>
<dbReference type="Gene3D" id="3.90.245.10">
    <property type="entry name" value="Ribonucleoside hydrolase-like"/>
    <property type="match status" value="1"/>
</dbReference>
<dbReference type="GO" id="GO:0008477">
    <property type="term" value="F:purine nucleosidase activity"/>
    <property type="evidence" value="ECO:0007669"/>
    <property type="project" value="TreeGrafter"/>
</dbReference>